<dbReference type="Pfam" id="PF26233">
    <property type="entry name" value="NicX"/>
    <property type="match status" value="1"/>
</dbReference>
<dbReference type="InterPro" id="IPR058739">
    <property type="entry name" value="NicX"/>
</dbReference>
<dbReference type="GO" id="GO:0046872">
    <property type="term" value="F:metal ion binding"/>
    <property type="evidence" value="ECO:0007669"/>
    <property type="project" value="UniProtKB-KW"/>
</dbReference>
<dbReference type="AlphaFoldDB" id="A0A2C9D2S5"/>
<dbReference type="PANTHER" id="PTHR34448">
    <property type="entry name" value="AMINOPEPTIDASE"/>
    <property type="match status" value="1"/>
</dbReference>
<keyword evidence="2" id="KW-0560">Oxidoreductase</keyword>
<dbReference type="Proteomes" id="UP000223606">
    <property type="component" value="Chromosome 1"/>
</dbReference>
<dbReference type="InterPro" id="IPR052170">
    <property type="entry name" value="M29_Exopeptidase"/>
</dbReference>
<organism evidence="2 3">
    <name type="scientific">Hartmannibacter diazotrophicus</name>
    <dbReference type="NCBI Taxonomy" id="1482074"/>
    <lineage>
        <taxon>Bacteria</taxon>
        <taxon>Pseudomonadati</taxon>
        <taxon>Pseudomonadota</taxon>
        <taxon>Alphaproteobacteria</taxon>
        <taxon>Hyphomicrobiales</taxon>
        <taxon>Pleomorphomonadaceae</taxon>
        <taxon>Hartmannibacter</taxon>
    </lineage>
</organism>
<dbReference type="OrthoDB" id="6918951at2"/>
<keyword evidence="3" id="KW-1185">Reference proteome</keyword>
<accession>A0A2C9D2S5</accession>
<protein>
    <submittedName>
        <fullName evidence="2">2,5-dihydroxypyridine 5,6-dioxygenase</fullName>
        <ecNumber evidence="2">1.13.11.9</ecNumber>
    </submittedName>
</protein>
<evidence type="ECO:0000313" key="2">
    <source>
        <dbReference type="EMBL" id="SON53775.1"/>
    </source>
</evidence>
<gene>
    <name evidence="2" type="primary">nicX</name>
    <name evidence="2" type="ORF">HDIA_0234</name>
</gene>
<dbReference type="EMBL" id="LT960614">
    <property type="protein sequence ID" value="SON53775.1"/>
    <property type="molecule type" value="Genomic_DNA"/>
</dbReference>
<evidence type="ECO:0000313" key="3">
    <source>
        <dbReference type="Proteomes" id="UP000223606"/>
    </source>
</evidence>
<name>A0A2C9D2S5_9HYPH</name>
<dbReference type="RefSeq" id="WP_099553610.1">
    <property type="nucleotide sequence ID" value="NZ_LT960614.1"/>
</dbReference>
<dbReference type="KEGG" id="hdi:HDIA_0234"/>
<dbReference type="GO" id="GO:0047075">
    <property type="term" value="F:2,5-dihydroxypyridine 5,6-dioxygenase activity"/>
    <property type="evidence" value="ECO:0007669"/>
    <property type="project" value="UniProtKB-EC"/>
</dbReference>
<dbReference type="EC" id="1.13.11.9" evidence="2"/>
<sequence>MAISDLDLVEAWKDVLTLSRLSAGEQVTLLVSDDSNPQLVSTARIAVGQLGGILTILSLPPLNGDVALSRDKSGYVGHTALKGNKPALEAMKNSDFVIDTMMLLFSPEQEEILKTGARMLLACEPPEVMLRMKPTPDDARRATNAANRLGQAKTMTVTSKAGTDFRCDLGQYPVLKQQGFVDKPGGWDHWPSCFVATWPNEGSCEGTIVIDTGDILLPFKRYAREPIRMTIEGGWIRKIEGGFEAEYLKSYMESFDDPDAYAMAHVGWGLHKKAHWTTLGLYDREAGLSMDARSFWGNFLWSSGPNTEAGGTRDTPCHMDIPLRGCSLSLDGEPMTIDGKVIPEDQK</sequence>
<dbReference type="SUPFAM" id="SSF144052">
    <property type="entry name" value="Thermophilic metalloprotease-like"/>
    <property type="match status" value="1"/>
</dbReference>
<reference evidence="3" key="1">
    <citation type="submission" date="2017-09" db="EMBL/GenBank/DDBJ databases">
        <title>Genome sequence of Nannocystis excedens DSM 71.</title>
        <authorList>
            <person name="Blom J."/>
        </authorList>
    </citation>
    <scope>NUCLEOTIDE SEQUENCE [LARGE SCALE GENOMIC DNA]</scope>
    <source>
        <strain evidence="3">type strain: E19</strain>
    </source>
</reference>
<proteinExistence type="predicted"/>
<evidence type="ECO:0000256" key="1">
    <source>
        <dbReference type="ARBA" id="ARBA00022723"/>
    </source>
</evidence>
<keyword evidence="1" id="KW-0479">Metal-binding</keyword>
<dbReference type="PANTHER" id="PTHR34448:SF1">
    <property type="entry name" value="BLL6088 PROTEIN"/>
    <property type="match status" value="1"/>
</dbReference>
<keyword evidence="2" id="KW-0223">Dioxygenase</keyword>